<feature type="signal peptide" evidence="1">
    <location>
        <begin position="1"/>
        <end position="22"/>
    </location>
</feature>
<organism evidence="2 3">
    <name type="scientific">Owenweeksia hongkongensis (strain DSM 17368 / CIP 108786 / JCM 12287 / NRRL B-23963 / UST20020801)</name>
    <dbReference type="NCBI Taxonomy" id="926562"/>
    <lineage>
        <taxon>Bacteria</taxon>
        <taxon>Pseudomonadati</taxon>
        <taxon>Bacteroidota</taxon>
        <taxon>Flavobacteriia</taxon>
        <taxon>Flavobacteriales</taxon>
        <taxon>Owenweeksiaceae</taxon>
        <taxon>Owenweeksia</taxon>
    </lineage>
</organism>
<dbReference type="AlphaFoldDB" id="G8R501"/>
<sequence>MGRNVAILFIAFCLLSGSFSQGGLPAVLKPYLWGLPIDQNFDEILKAADSLESQPTNLAYAERHFSGYLSYNSSFDHPADKYQLEISKDEYWLTRKIDSNVFESYLYSDSVIFVNLYANYLKKDSVKATEQFWILHKSVAKLFSKIDSIYLLPEGESGYAYYEQEGDTVPTFVLTENKYGAFYNNLTLEYKRMNK</sequence>
<accession>G8R501</accession>
<dbReference type="Proteomes" id="UP000005631">
    <property type="component" value="Chromosome"/>
</dbReference>
<evidence type="ECO:0000313" key="3">
    <source>
        <dbReference type="Proteomes" id="UP000005631"/>
    </source>
</evidence>
<reference evidence="2 3" key="1">
    <citation type="journal article" date="2012" name="Stand. Genomic Sci.">
        <title>Genome sequence of the orange-pigmented seawater bacterium Owenweeksia hongkongensis type strain (UST20020801(T)).</title>
        <authorList>
            <person name="Riedel T."/>
            <person name="Held B."/>
            <person name="Nolan M."/>
            <person name="Lucas S."/>
            <person name="Lapidus A."/>
            <person name="Tice H."/>
            <person name="Del Rio T.G."/>
            <person name="Cheng J.F."/>
            <person name="Han C."/>
            <person name="Tapia R."/>
            <person name="Goodwin L.A."/>
            <person name="Pitluck S."/>
            <person name="Liolios K."/>
            <person name="Mavromatis K."/>
            <person name="Pagani I."/>
            <person name="Ivanova N."/>
            <person name="Mikhailova N."/>
            <person name="Pati A."/>
            <person name="Chen A."/>
            <person name="Palaniappan K."/>
            <person name="Rohde M."/>
            <person name="Tindall B.J."/>
            <person name="Detter J.C."/>
            <person name="Goker M."/>
            <person name="Woyke T."/>
            <person name="Bristow J."/>
            <person name="Eisen J.A."/>
            <person name="Markowitz V."/>
            <person name="Hugenholtz P."/>
            <person name="Klenk H.P."/>
            <person name="Kyrpides N.C."/>
        </authorList>
    </citation>
    <scope>NUCLEOTIDE SEQUENCE</scope>
    <source>
        <strain evidence="3">DSM 17368 / JCM 12287 / NRRL B-23963</strain>
    </source>
</reference>
<keyword evidence="3" id="KW-1185">Reference proteome</keyword>
<dbReference type="RefSeq" id="WP_014203662.1">
    <property type="nucleotide sequence ID" value="NC_016599.1"/>
</dbReference>
<gene>
    <name evidence="2" type="ordered locus">Oweho_3364</name>
</gene>
<keyword evidence="1" id="KW-0732">Signal</keyword>
<feature type="chain" id="PRO_5003515451" evidence="1">
    <location>
        <begin position="23"/>
        <end position="195"/>
    </location>
</feature>
<dbReference type="EMBL" id="CP003156">
    <property type="protein sequence ID" value="AEV34315.1"/>
    <property type="molecule type" value="Genomic_DNA"/>
</dbReference>
<evidence type="ECO:0000313" key="2">
    <source>
        <dbReference type="EMBL" id="AEV34315.1"/>
    </source>
</evidence>
<protein>
    <submittedName>
        <fullName evidence="2">Uncharacterized protein</fullName>
    </submittedName>
</protein>
<name>G8R501_OWEHD</name>
<proteinExistence type="predicted"/>
<evidence type="ECO:0000256" key="1">
    <source>
        <dbReference type="SAM" id="SignalP"/>
    </source>
</evidence>
<dbReference type="STRING" id="926562.Oweho_3364"/>
<dbReference type="KEGG" id="oho:Oweho_3364"/>
<dbReference type="HOGENOM" id="CLU_1395123_0_0_10"/>